<dbReference type="GO" id="GO:0016579">
    <property type="term" value="P:protein deubiquitination"/>
    <property type="evidence" value="ECO:0007669"/>
    <property type="project" value="InterPro"/>
</dbReference>
<dbReference type="GO" id="GO:0004843">
    <property type="term" value="F:cysteine-type deubiquitinase activity"/>
    <property type="evidence" value="ECO:0007669"/>
    <property type="project" value="UniProtKB-EC"/>
</dbReference>
<dbReference type="OrthoDB" id="10009867at2759"/>
<dbReference type="EMBL" id="OB662200">
    <property type="protein sequence ID" value="CAD7229656.1"/>
    <property type="molecule type" value="Genomic_DNA"/>
</dbReference>
<organism evidence="5">
    <name type="scientific">Cyprideis torosa</name>
    <dbReference type="NCBI Taxonomy" id="163714"/>
    <lineage>
        <taxon>Eukaryota</taxon>
        <taxon>Metazoa</taxon>
        <taxon>Ecdysozoa</taxon>
        <taxon>Arthropoda</taxon>
        <taxon>Crustacea</taxon>
        <taxon>Oligostraca</taxon>
        <taxon>Ostracoda</taxon>
        <taxon>Podocopa</taxon>
        <taxon>Podocopida</taxon>
        <taxon>Cytherocopina</taxon>
        <taxon>Cytheroidea</taxon>
        <taxon>Cytherideidae</taxon>
        <taxon>Cyprideis</taxon>
    </lineage>
</organism>
<dbReference type="Gene3D" id="3.90.70.10">
    <property type="entry name" value="Cysteine proteinases"/>
    <property type="match status" value="2"/>
</dbReference>
<gene>
    <name evidence="5" type="ORF">CTOB1V02_LOCUS7525</name>
</gene>
<accession>A0A7R8WFY5</accession>
<dbReference type="InterPro" id="IPR001394">
    <property type="entry name" value="Peptidase_C19_UCH"/>
</dbReference>
<dbReference type="InterPro" id="IPR028889">
    <property type="entry name" value="USP"/>
</dbReference>
<evidence type="ECO:0000256" key="3">
    <source>
        <dbReference type="SAM" id="MobiDB-lite"/>
    </source>
</evidence>
<feature type="compositionally biased region" description="Low complexity" evidence="3">
    <location>
        <begin position="184"/>
        <end position="209"/>
    </location>
</feature>
<reference evidence="5" key="1">
    <citation type="submission" date="2020-11" db="EMBL/GenBank/DDBJ databases">
        <authorList>
            <person name="Tran Van P."/>
        </authorList>
    </citation>
    <scope>NUCLEOTIDE SEQUENCE</scope>
</reference>
<feature type="compositionally biased region" description="Polar residues" evidence="3">
    <location>
        <begin position="227"/>
        <end position="237"/>
    </location>
</feature>
<evidence type="ECO:0000259" key="4">
    <source>
        <dbReference type="PROSITE" id="PS50235"/>
    </source>
</evidence>
<feature type="compositionally biased region" description="Polar residues" evidence="3">
    <location>
        <begin position="68"/>
        <end position="78"/>
    </location>
</feature>
<comment type="catalytic activity">
    <reaction evidence="1">
        <text>Thiol-dependent hydrolysis of ester, thioester, amide, peptide and isopeptide bonds formed by the C-terminal Gly of ubiquitin (a 76-residue protein attached to proteins as an intracellular targeting signal).</text>
        <dbReference type="EC" id="3.4.19.12"/>
    </reaction>
</comment>
<feature type="compositionally biased region" description="Basic and acidic residues" evidence="3">
    <location>
        <begin position="275"/>
        <end position="286"/>
    </location>
</feature>
<feature type="region of interest" description="Disordered" evidence="3">
    <location>
        <begin position="181"/>
        <end position="287"/>
    </location>
</feature>
<evidence type="ECO:0000313" key="5">
    <source>
        <dbReference type="EMBL" id="CAD7229656.1"/>
    </source>
</evidence>
<dbReference type="SUPFAM" id="SSF54001">
    <property type="entry name" value="Cysteine proteinases"/>
    <property type="match status" value="1"/>
</dbReference>
<feature type="compositionally biased region" description="Low complexity" evidence="3">
    <location>
        <begin position="96"/>
        <end position="121"/>
    </location>
</feature>
<feature type="compositionally biased region" description="Low complexity" evidence="3">
    <location>
        <begin position="11"/>
        <end position="59"/>
    </location>
</feature>
<dbReference type="AlphaFoldDB" id="A0A7R8WFY5"/>
<protein>
    <recommendedName>
        <fullName evidence="2">ubiquitinyl hydrolase 1</fullName>
        <ecNumber evidence="2">3.4.19.12</ecNumber>
    </recommendedName>
</protein>
<feature type="compositionally biased region" description="Basic and acidic residues" evidence="3">
    <location>
        <begin position="122"/>
        <end position="142"/>
    </location>
</feature>
<evidence type="ECO:0000256" key="1">
    <source>
        <dbReference type="ARBA" id="ARBA00000707"/>
    </source>
</evidence>
<dbReference type="InterPro" id="IPR050185">
    <property type="entry name" value="Ub_carboxyl-term_hydrolase"/>
</dbReference>
<name>A0A7R8WFY5_9CRUS</name>
<evidence type="ECO:0000256" key="2">
    <source>
        <dbReference type="ARBA" id="ARBA00012759"/>
    </source>
</evidence>
<proteinExistence type="predicted"/>
<feature type="region of interest" description="Disordered" evidence="3">
    <location>
        <begin position="92"/>
        <end position="168"/>
    </location>
</feature>
<dbReference type="EC" id="3.4.19.12" evidence="2"/>
<feature type="domain" description="USP" evidence="4">
    <location>
        <begin position="303"/>
        <end position="617"/>
    </location>
</feature>
<sequence>MPAPTTKRYGSSPSSILQPSSRISRSYPNTRVSVSPSHTSSSYSSSSRPPRPTNFPSTTRELKFSSILPVTNAGSSNRGSYALQKYRATSRDYDLTSRYSPSPSSYSTSSSTSSLSSSYYLGRERSSYRPESKETSYRRTESVDSSYSSLGRRKRSPTANGYHPEVTSLCGQLERQRLGKYETSSVDGLSISSGSSSGSRDSGHVSGSDANGNLSYVDSKYDRNRNNDATSATSSVLLRNRRNRYLDSNDDSTSWRSKYSRPPAEPAPDYPGADEENHLTNGHDRTISSTTTTADILKSPGLVGLRNLMNTCYLNTVIQCLSNTPPFLDYVRSGKPLKDVQLHDNLEGKARNRKELVLKIHDLFCKMWDTTYEREYPLSPAEVKASMGRLERIYQGTEQQDAQECLGDLLNAYHAAVNRRMPKPSGIIMPEISDSLGDYDKGMQTLQNFLRYDDSPISEIFVSLLKSTLFCQTCKNRSKCAKCGTPQKATKKIEIFKFPQILVVQLKRFAQSRKIRTFVDFPVDQPLDLSRYAAEPPESSSAPIYNLYAVAYHHTPCGSLESGHYTAACKNRSTQMWFVFDDKNVRLVEPDKRARRGEDAHRNIKTSDAYLLFYEKQN</sequence>
<dbReference type="PANTHER" id="PTHR21646">
    <property type="entry name" value="UBIQUITIN CARBOXYL-TERMINAL HYDROLASE"/>
    <property type="match status" value="1"/>
</dbReference>
<dbReference type="InterPro" id="IPR038765">
    <property type="entry name" value="Papain-like_cys_pep_sf"/>
</dbReference>
<dbReference type="Pfam" id="PF00443">
    <property type="entry name" value="UCH"/>
    <property type="match status" value="1"/>
</dbReference>
<feature type="region of interest" description="Disordered" evidence="3">
    <location>
        <begin position="1"/>
        <end position="78"/>
    </location>
</feature>
<dbReference type="PROSITE" id="PS50235">
    <property type="entry name" value="USP_3"/>
    <property type="match status" value="1"/>
</dbReference>